<evidence type="ECO:0000256" key="2">
    <source>
        <dbReference type="ARBA" id="ARBA00022692"/>
    </source>
</evidence>
<feature type="transmembrane region" description="Helical" evidence="5">
    <location>
        <begin position="170"/>
        <end position="192"/>
    </location>
</feature>
<dbReference type="Proteomes" id="UP001214415">
    <property type="component" value="Chromosome 3"/>
</dbReference>
<evidence type="ECO:0000256" key="5">
    <source>
        <dbReference type="SAM" id="Phobius"/>
    </source>
</evidence>
<proteinExistence type="predicted"/>
<dbReference type="AlphaFoldDB" id="A0AAF0EDD6"/>
<dbReference type="PANTHER" id="PTHR13608:SF3">
    <property type="entry name" value="ARMADILLO-LIKE HELICAL DOMAIN-CONTAINING PROTEIN 3"/>
    <property type="match status" value="1"/>
</dbReference>
<reference evidence="7" key="1">
    <citation type="submission" date="2023-03" db="EMBL/GenBank/DDBJ databases">
        <title>Mating type loci evolution in Malassezia.</title>
        <authorList>
            <person name="Coelho M.A."/>
        </authorList>
    </citation>
    <scope>NUCLEOTIDE SEQUENCE</scope>
    <source>
        <strain evidence="7">CBS 12830</strain>
    </source>
</reference>
<protein>
    <recommendedName>
        <fullName evidence="6">Armadillo-like helical domain-containing protein</fullName>
    </recommendedName>
</protein>
<dbReference type="InterPro" id="IPR039868">
    <property type="entry name" value="ARMD3-like"/>
</dbReference>
<organism evidence="7 8">
    <name type="scientific">Malassezia equina</name>
    <dbReference type="NCBI Taxonomy" id="1381935"/>
    <lineage>
        <taxon>Eukaryota</taxon>
        <taxon>Fungi</taxon>
        <taxon>Dikarya</taxon>
        <taxon>Basidiomycota</taxon>
        <taxon>Ustilaginomycotina</taxon>
        <taxon>Malasseziomycetes</taxon>
        <taxon>Malasseziales</taxon>
        <taxon>Malasseziaceae</taxon>
        <taxon>Malassezia</taxon>
    </lineage>
</organism>
<feature type="domain" description="Armadillo-like helical" evidence="6">
    <location>
        <begin position="427"/>
        <end position="636"/>
    </location>
</feature>
<dbReference type="EMBL" id="CP119902">
    <property type="protein sequence ID" value="WFD23149.1"/>
    <property type="molecule type" value="Genomic_DNA"/>
</dbReference>
<dbReference type="PANTHER" id="PTHR13608">
    <property type="entry name" value="ARMADILLO-LIKE HELICAL DOMAIN-CONTAINING PROTEIN 3"/>
    <property type="match status" value="1"/>
</dbReference>
<evidence type="ECO:0000256" key="3">
    <source>
        <dbReference type="ARBA" id="ARBA00022989"/>
    </source>
</evidence>
<dbReference type="SMART" id="SM01158">
    <property type="entry name" value="DUF1741"/>
    <property type="match status" value="1"/>
</dbReference>
<dbReference type="Pfam" id="PF08427">
    <property type="entry name" value="ARMH3_C"/>
    <property type="match status" value="1"/>
</dbReference>
<name>A0AAF0EDD6_9BASI</name>
<keyword evidence="8" id="KW-1185">Reference proteome</keyword>
<dbReference type="GO" id="GO:0016020">
    <property type="term" value="C:membrane"/>
    <property type="evidence" value="ECO:0007669"/>
    <property type="project" value="UniProtKB-SubCell"/>
</dbReference>
<comment type="subcellular location">
    <subcellularLocation>
        <location evidence="1">Membrane</location>
    </subcellularLocation>
</comment>
<keyword evidence="3 5" id="KW-1133">Transmembrane helix</keyword>
<sequence length="665" mass="72763">MTELRFRACYERLLAGEHPWDTDEVTSPRASEKANAAPRSRFLRDLLALDVEFDVVQTLFRDLDPANLLDDRFARRRDNITGLWKESLRCWDEEPHDEARSCHAVETLLALAHALLPKPYTNYTLDVVTLLAGRMAEADDVFYTLVAAIDKTLRDNAMPSSAWKARRMAAALRLALVFTACAGPSSLATYLLHRDLFAAAMSIVHRHTAGDLLCEASLLTALLATAGHAQASLGIDPVSSAMISDAGFQPYQRRVRACAASSDMARMAQAWSLQAHRIMASYQAGAHTAPPARPAWSWSWLHAPSTPTAPLPPTALPPPSINFLLALWLWVQVSETMAMAFVAPPAGEPLVVTFFSMASYLLTHAASSARAATYAHTALQIMLALLGPTDKEPSRVQVQLLAEDTSLLAQVQLCRDRADPLPLPPTSGAGRPRRLVVLVLDEATLFFKYNRRKRLDTAAFRTALACVQRTLLLCAQQRVHLEYDWLTLWRAILSTASFLASRQAEFVDDVPRLAHALLDTLALALVLSDHVLPTPADTYWLIYELARTRDALARLGALAAEGSSSSYAFIHEVLQSLDAQMVQGRERASTFSLFRRTAHTAPVSMATVLSAIQALDLNTLLAPEKPSCAAIARQAHASAARVPPGLPSPSAALLRTVQQDVLASR</sequence>
<evidence type="ECO:0000256" key="1">
    <source>
        <dbReference type="ARBA" id="ARBA00004370"/>
    </source>
</evidence>
<evidence type="ECO:0000313" key="7">
    <source>
        <dbReference type="EMBL" id="WFD23149.1"/>
    </source>
</evidence>
<accession>A0AAF0EDD6</accession>
<evidence type="ECO:0000313" key="8">
    <source>
        <dbReference type="Proteomes" id="UP001214415"/>
    </source>
</evidence>
<gene>
    <name evidence="7" type="ORF">MEQU1_001835</name>
</gene>
<dbReference type="GO" id="GO:0005829">
    <property type="term" value="C:cytosol"/>
    <property type="evidence" value="ECO:0007669"/>
    <property type="project" value="TreeGrafter"/>
</dbReference>
<keyword evidence="2 5" id="KW-0812">Transmembrane</keyword>
<keyword evidence="4 5" id="KW-0472">Membrane</keyword>
<dbReference type="InterPro" id="IPR013636">
    <property type="entry name" value="ARMH3_C"/>
</dbReference>
<evidence type="ECO:0000256" key="4">
    <source>
        <dbReference type="ARBA" id="ARBA00023136"/>
    </source>
</evidence>
<evidence type="ECO:0000259" key="6">
    <source>
        <dbReference type="SMART" id="SM01158"/>
    </source>
</evidence>